<dbReference type="RefSeq" id="XP_007872346.1">
    <property type="nucleotide sequence ID" value="XM_007874155.1"/>
</dbReference>
<evidence type="ECO:0000256" key="3">
    <source>
        <dbReference type="ARBA" id="ARBA00006499"/>
    </source>
</evidence>
<reference evidence="17" key="1">
    <citation type="journal article" date="2016" name="Nat. Commun.">
        <title>Genome analysis of three Pneumocystis species reveals adaptation mechanisms to life exclusively in mammalian hosts.</title>
        <authorList>
            <person name="Ma L."/>
            <person name="Chen Z."/>
            <person name="Huang D.W."/>
            <person name="Kutty G."/>
            <person name="Ishihara M."/>
            <person name="Wang H."/>
            <person name="Abouelleil A."/>
            <person name="Bishop L."/>
            <person name="Davey E."/>
            <person name="Deng R."/>
            <person name="Deng X."/>
            <person name="Fan L."/>
            <person name="Fantoni G."/>
            <person name="Fitzgerald M."/>
            <person name="Gogineni E."/>
            <person name="Goldberg J.M."/>
            <person name="Handley G."/>
            <person name="Hu X."/>
            <person name="Huber C."/>
            <person name="Jiao X."/>
            <person name="Jones K."/>
            <person name="Levin J.Z."/>
            <person name="Liu Y."/>
            <person name="Macdonald P."/>
            <person name="Melnikov A."/>
            <person name="Raley C."/>
            <person name="Sassi M."/>
            <person name="Sherman B.T."/>
            <person name="Song X."/>
            <person name="Sykes S."/>
            <person name="Tran B."/>
            <person name="Walsh L."/>
            <person name="Xia Y."/>
            <person name="Yang J."/>
            <person name="Young S."/>
            <person name="Zeng Q."/>
            <person name="Zheng X."/>
            <person name="Stephens R."/>
            <person name="Nusbaum C."/>
            <person name="Birren B.W."/>
            <person name="Azadi P."/>
            <person name="Lempicki R.A."/>
            <person name="Cuomo C.A."/>
            <person name="Kovacs J.A."/>
        </authorList>
    </citation>
    <scope>NUCLEOTIDE SEQUENCE [LARGE SCALE GENOMIC DNA]</scope>
    <source>
        <strain evidence="17">B123</strain>
    </source>
</reference>
<dbReference type="PANTHER" id="PTHR10655">
    <property type="entry name" value="LYSOPHOSPHOLIPASE-RELATED"/>
    <property type="match status" value="1"/>
</dbReference>
<dbReference type="OrthoDB" id="2418081at2759"/>
<evidence type="ECO:0000256" key="11">
    <source>
        <dbReference type="ARBA" id="ARBA00023242"/>
    </source>
</evidence>
<dbReference type="Pfam" id="PF02230">
    <property type="entry name" value="Abhydrolase_2"/>
    <property type="match status" value="1"/>
</dbReference>
<comment type="similarity">
    <text evidence="3">Belongs to the AB hydrolase superfamily. AB hydrolase 2 family.</text>
</comment>
<dbReference type="AlphaFoldDB" id="M7PC28"/>
<keyword evidence="8" id="KW-0378">Hydrolase</keyword>
<dbReference type="GO" id="GO:0005634">
    <property type="term" value="C:nucleus"/>
    <property type="evidence" value="ECO:0007669"/>
    <property type="project" value="UniProtKB-SubCell"/>
</dbReference>
<evidence type="ECO:0000256" key="14">
    <source>
        <dbReference type="ARBA" id="ARBA00047337"/>
    </source>
</evidence>
<dbReference type="InterPro" id="IPR029058">
    <property type="entry name" value="AB_hydrolase_fold"/>
</dbReference>
<dbReference type="GeneID" id="19894162"/>
<dbReference type="InterPro" id="IPR003140">
    <property type="entry name" value="PLipase/COase/thioEstase"/>
</dbReference>
<keyword evidence="7" id="KW-0963">Cytoplasm</keyword>
<dbReference type="HOGENOM" id="CLU_049413_3_8_1"/>
<keyword evidence="17" id="KW-1185">Reference proteome</keyword>
<evidence type="ECO:0000256" key="4">
    <source>
        <dbReference type="ARBA" id="ARBA00012423"/>
    </source>
</evidence>
<dbReference type="PANTHER" id="PTHR10655:SF17">
    <property type="entry name" value="LYSOPHOSPHOLIPASE-LIKE PROTEIN 1"/>
    <property type="match status" value="1"/>
</dbReference>
<comment type="function">
    <text evidence="12">Hydrolyzes fatty acids from S-acylated cysteine residues in proteins with a strong preference for palmitoylated G-alpha proteins over other acyl substrates. Mediates the deacylation of G-alpha proteins such as GPA1 in vivo, but has weak or no activity toward palmitoylated Ras proteins. Has weak lysophospholipase activity in vitro; however such activity may not exist in vivo.</text>
</comment>
<dbReference type="InterPro" id="IPR050565">
    <property type="entry name" value="LYPA1-2/EST-like"/>
</dbReference>
<dbReference type="GO" id="GO:0006631">
    <property type="term" value="P:fatty acid metabolic process"/>
    <property type="evidence" value="ECO:0007669"/>
    <property type="project" value="UniProtKB-KW"/>
</dbReference>
<comment type="subcellular location">
    <subcellularLocation>
        <location evidence="2">Cytoplasm</location>
    </subcellularLocation>
    <subcellularLocation>
        <location evidence="1">Nucleus</location>
    </subcellularLocation>
</comment>
<evidence type="ECO:0000256" key="10">
    <source>
        <dbReference type="ARBA" id="ARBA00023098"/>
    </source>
</evidence>
<keyword evidence="11" id="KW-0539">Nucleus</keyword>
<evidence type="ECO:0000256" key="1">
    <source>
        <dbReference type="ARBA" id="ARBA00004123"/>
    </source>
</evidence>
<dbReference type="EMBL" id="AFWA02000001">
    <property type="protein sequence ID" value="EMR11445.1"/>
    <property type="molecule type" value="Genomic_DNA"/>
</dbReference>
<keyword evidence="9" id="KW-0276">Fatty acid metabolism</keyword>
<evidence type="ECO:0000256" key="8">
    <source>
        <dbReference type="ARBA" id="ARBA00022801"/>
    </source>
</evidence>
<keyword evidence="10" id="KW-0443">Lipid metabolism</keyword>
<dbReference type="GO" id="GO:0008474">
    <property type="term" value="F:palmitoyl-(protein) hydrolase activity"/>
    <property type="evidence" value="ECO:0007669"/>
    <property type="project" value="UniProtKB-EC"/>
</dbReference>
<evidence type="ECO:0000256" key="2">
    <source>
        <dbReference type="ARBA" id="ARBA00004496"/>
    </source>
</evidence>
<dbReference type="SUPFAM" id="SSF53474">
    <property type="entry name" value="alpha/beta-Hydrolases"/>
    <property type="match status" value="1"/>
</dbReference>
<dbReference type="GO" id="GO:0005737">
    <property type="term" value="C:cytoplasm"/>
    <property type="evidence" value="ECO:0007669"/>
    <property type="project" value="UniProtKB-SubCell"/>
</dbReference>
<dbReference type="GO" id="GO:0052689">
    <property type="term" value="F:carboxylic ester hydrolase activity"/>
    <property type="evidence" value="ECO:0007669"/>
    <property type="project" value="UniProtKB-KW"/>
</dbReference>
<dbReference type="VEuPathDB" id="FungiDB:PNEG_00464"/>
<dbReference type="eggNOG" id="KOG2112">
    <property type="taxonomic scope" value="Eukaryota"/>
</dbReference>
<sequence>MSFPAFIIPSRAKHTATVIFAHGLGDSGEGWKFLGEKLGSSGLFSHVKWVFPNAPIRPVMLNFGMKMPSWYDVTSLDEIDEEDEENMLKSCKEIQRLVMEEVKLGIKSERIVVGGFSQGCVIGLLSGLTCEKKLGGIVGFSGYLPLRKKIHLMLTECNLNIPIFMGHGKNDPIVKFEYGQESARILAEQLKLNVNWKAYDGLQHSVNEHELKDFSVWLGNILK</sequence>
<protein>
    <recommendedName>
        <fullName evidence="5">Acyl-protein thioesterase 1</fullName>
        <ecNumber evidence="4">3.1.2.22</ecNumber>
    </recommendedName>
    <alternativeName>
        <fullName evidence="13">Palmitoyl-protein hydrolase</fullName>
    </alternativeName>
</protein>
<gene>
    <name evidence="16" type="ORF">PNEG_00464</name>
</gene>
<evidence type="ECO:0000256" key="12">
    <source>
        <dbReference type="ARBA" id="ARBA00029392"/>
    </source>
</evidence>
<dbReference type="Proteomes" id="UP000011958">
    <property type="component" value="Unassembled WGS sequence"/>
</dbReference>
<dbReference type="STRING" id="1069680.M7PC28"/>
<dbReference type="OMA" id="WYDILAM"/>
<evidence type="ECO:0000256" key="13">
    <source>
        <dbReference type="ARBA" id="ARBA00031195"/>
    </source>
</evidence>
<evidence type="ECO:0000256" key="9">
    <source>
        <dbReference type="ARBA" id="ARBA00022832"/>
    </source>
</evidence>
<comment type="catalytic activity">
    <reaction evidence="14">
        <text>S-hexadecanoyl-L-cysteinyl-[protein] + H2O = L-cysteinyl-[protein] + hexadecanoate + H(+)</text>
        <dbReference type="Rhea" id="RHEA:19233"/>
        <dbReference type="Rhea" id="RHEA-COMP:10131"/>
        <dbReference type="Rhea" id="RHEA-COMP:11032"/>
        <dbReference type="ChEBI" id="CHEBI:7896"/>
        <dbReference type="ChEBI" id="CHEBI:15377"/>
        <dbReference type="ChEBI" id="CHEBI:15378"/>
        <dbReference type="ChEBI" id="CHEBI:29950"/>
        <dbReference type="ChEBI" id="CHEBI:74151"/>
        <dbReference type="EC" id="3.1.2.22"/>
    </reaction>
</comment>
<organism evidence="16 17">
    <name type="scientific">Pneumocystis murina (strain B123)</name>
    <name type="common">Mouse pneumocystis pneumonia agent</name>
    <name type="synonym">Pneumocystis carinii f. sp. muris</name>
    <dbReference type="NCBI Taxonomy" id="1069680"/>
    <lineage>
        <taxon>Eukaryota</taxon>
        <taxon>Fungi</taxon>
        <taxon>Dikarya</taxon>
        <taxon>Ascomycota</taxon>
        <taxon>Taphrinomycotina</taxon>
        <taxon>Pneumocystomycetes</taxon>
        <taxon>Pneumocystaceae</taxon>
        <taxon>Pneumocystis</taxon>
    </lineage>
</organism>
<dbReference type="FunFam" id="3.40.50.1820:FF:000276">
    <property type="entry name" value="Acyl-protein thioesterase 1"/>
    <property type="match status" value="1"/>
</dbReference>
<evidence type="ECO:0000259" key="15">
    <source>
        <dbReference type="Pfam" id="PF02230"/>
    </source>
</evidence>
<evidence type="ECO:0000256" key="7">
    <source>
        <dbReference type="ARBA" id="ARBA00022490"/>
    </source>
</evidence>
<dbReference type="EC" id="3.1.2.22" evidence="4"/>
<dbReference type="Gene3D" id="3.40.50.1820">
    <property type="entry name" value="alpha/beta hydrolase"/>
    <property type="match status" value="1"/>
</dbReference>
<feature type="domain" description="Phospholipase/carboxylesterase/thioesterase" evidence="15">
    <location>
        <begin position="5"/>
        <end position="215"/>
    </location>
</feature>
<evidence type="ECO:0000313" key="16">
    <source>
        <dbReference type="EMBL" id="EMR11445.1"/>
    </source>
</evidence>
<evidence type="ECO:0000256" key="5">
    <source>
        <dbReference type="ARBA" id="ARBA00014923"/>
    </source>
</evidence>
<proteinExistence type="inferred from homology"/>
<name>M7PC28_PNEMU</name>
<evidence type="ECO:0000256" key="6">
    <source>
        <dbReference type="ARBA" id="ARBA00022487"/>
    </source>
</evidence>
<evidence type="ECO:0000313" key="17">
    <source>
        <dbReference type="Proteomes" id="UP000011958"/>
    </source>
</evidence>
<comment type="caution">
    <text evidence="16">The sequence shown here is derived from an EMBL/GenBank/DDBJ whole genome shotgun (WGS) entry which is preliminary data.</text>
</comment>
<keyword evidence="6" id="KW-0719">Serine esterase</keyword>
<accession>M7PC28</accession>